<dbReference type="AlphaFoldDB" id="A0A4S4B099"/>
<dbReference type="OrthoDB" id="8563960at2"/>
<proteinExistence type="predicted"/>
<organism evidence="1 2">
    <name type="scientific">Pseudothauera nasutitermitis</name>
    <dbReference type="NCBI Taxonomy" id="2565930"/>
    <lineage>
        <taxon>Bacteria</taxon>
        <taxon>Pseudomonadati</taxon>
        <taxon>Pseudomonadota</taxon>
        <taxon>Betaproteobacteria</taxon>
        <taxon>Rhodocyclales</taxon>
        <taxon>Zoogloeaceae</taxon>
        <taxon>Pseudothauera</taxon>
    </lineage>
</organism>
<dbReference type="EMBL" id="SSOC01000003">
    <property type="protein sequence ID" value="THF65899.1"/>
    <property type="molecule type" value="Genomic_DNA"/>
</dbReference>
<gene>
    <name evidence="1" type="ORF">E6C76_10200</name>
</gene>
<evidence type="ECO:0000313" key="1">
    <source>
        <dbReference type="EMBL" id="THF65899.1"/>
    </source>
</evidence>
<keyword evidence="2" id="KW-1185">Reference proteome</keyword>
<dbReference type="InterPro" id="IPR027599">
    <property type="entry name" value="PqqD-rel_X"/>
</dbReference>
<accession>A0A4S4B099</accession>
<evidence type="ECO:0000313" key="2">
    <source>
        <dbReference type="Proteomes" id="UP000308430"/>
    </source>
</evidence>
<protein>
    <submittedName>
        <fullName evidence="1">HPr-rel-A system PqqD family peptide chaperone</fullName>
    </submittedName>
</protein>
<sequence>MGHQGLLHALCWRPPLVCRGYRGLPGAHRHRLGLTLLPTQTPRFREAVWDDGAALYDRRSGDTHLLDRFVLAVLHAAQAAGTDLPGITARLAAEGADTSDPARIESALDQLLAARLL</sequence>
<dbReference type="NCBIfam" id="TIGR04353">
    <property type="entry name" value="PqqD_rel_X"/>
    <property type="match status" value="1"/>
</dbReference>
<name>A0A4S4B099_9RHOO</name>
<dbReference type="Proteomes" id="UP000308430">
    <property type="component" value="Unassembled WGS sequence"/>
</dbReference>
<reference evidence="1 2" key="1">
    <citation type="submission" date="2019-04" db="EMBL/GenBank/DDBJ databases">
        <title>Azoarcus nasutitermitis sp. nov. isolated from termite nest.</title>
        <authorList>
            <person name="Lin S.-Y."/>
            <person name="Hameed A."/>
            <person name="Hsu Y.-H."/>
            <person name="Young C.-C."/>
        </authorList>
    </citation>
    <scope>NUCLEOTIDE SEQUENCE [LARGE SCALE GENOMIC DNA]</scope>
    <source>
        <strain evidence="1 2">CC-YHH838</strain>
    </source>
</reference>
<comment type="caution">
    <text evidence="1">The sequence shown here is derived from an EMBL/GenBank/DDBJ whole genome shotgun (WGS) entry which is preliminary data.</text>
</comment>